<gene>
    <name evidence="2" type="ORF">THTE_0859</name>
</gene>
<dbReference type="AlphaFoldDB" id="A0A286RBW6"/>
<keyword evidence="1" id="KW-0732">Signal</keyword>
<dbReference type="KEGG" id="ttf:THTE_0859"/>
<evidence type="ECO:0000256" key="1">
    <source>
        <dbReference type="SAM" id="SignalP"/>
    </source>
</evidence>
<dbReference type="Proteomes" id="UP000215086">
    <property type="component" value="Chromosome"/>
</dbReference>
<dbReference type="EMBL" id="CP018477">
    <property type="protein sequence ID" value="ASV73461.1"/>
    <property type="molecule type" value="Genomic_DNA"/>
</dbReference>
<dbReference type="RefSeq" id="WP_095414054.1">
    <property type="nucleotide sequence ID" value="NZ_CP018477.1"/>
</dbReference>
<dbReference type="InterPro" id="IPR007825">
    <property type="entry name" value="Major_OMP_Legionella"/>
</dbReference>
<feature type="chain" id="PRO_5013126553" evidence="1">
    <location>
        <begin position="23"/>
        <end position="368"/>
    </location>
</feature>
<dbReference type="Pfam" id="PF05150">
    <property type="entry name" value="Legionella_OMP"/>
    <property type="match status" value="1"/>
</dbReference>
<feature type="signal peptide" evidence="1">
    <location>
        <begin position="1"/>
        <end position="22"/>
    </location>
</feature>
<accession>A0A286RBW6</accession>
<sequence>MKTRTFLAVLAAGCFVTGTAMAQWAPSGMYPNAWGGGVPVGYFEQGGPAPQTLTPVPESPSTGPTEACPTGRLPVWQVWGEYLYLRPSDVDVPWAVAINGAIQQGDVPIQVGRIANADIDFDSGFRVGVGRVVDECSSAGVSYTFFESHSNDSLSTDAPLVLRSLVAHPGTLTAAADYLRGIASNDVDFQLIDADYRHIFRSNCYGSWNWLVGGRYAQLEQDFSSTFFNNGVENVLTDIRFYGGGIRLGLEGERHFQNCNLMVYGRSAASFVAGDFRARYFQGQSFTSVEVDTNWRGSRVVPILDLELGSGWVSDNGCVMFTVGYMVSAWFNAVDADTFIRGVQSNNFSDMDDTVVFDGLVGRAEIRF</sequence>
<reference evidence="2 3" key="1">
    <citation type="journal article" name="Front. Microbiol.">
        <title>Sugar Metabolism of the First Thermophilic Planctomycete Thermogutta terrifontis: Comparative Genomic and Transcriptomic Approaches.</title>
        <authorList>
            <person name="Elcheninov A.G."/>
            <person name="Menzel P."/>
            <person name="Gudbergsdottir S.R."/>
            <person name="Slesarev A.I."/>
            <person name="Kadnikov V.V."/>
            <person name="Krogh A."/>
            <person name="Bonch-Osmolovskaya E.A."/>
            <person name="Peng X."/>
            <person name="Kublanov I.V."/>
        </authorList>
    </citation>
    <scope>NUCLEOTIDE SEQUENCE [LARGE SCALE GENOMIC DNA]</scope>
    <source>
        <strain evidence="2 3">R1</strain>
    </source>
</reference>
<protein>
    <submittedName>
        <fullName evidence="2">Major outer membrane protein</fullName>
    </submittedName>
</protein>
<organism evidence="2 3">
    <name type="scientific">Thermogutta terrifontis</name>
    <dbReference type="NCBI Taxonomy" id="1331910"/>
    <lineage>
        <taxon>Bacteria</taxon>
        <taxon>Pseudomonadati</taxon>
        <taxon>Planctomycetota</taxon>
        <taxon>Planctomycetia</taxon>
        <taxon>Pirellulales</taxon>
        <taxon>Thermoguttaceae</taxon>
        <taxon>Thermogutta</taxon>
    </lineage>
</organism>
<evidence type="ECO:0000313" key="3">
    <source>
        <dbReference type="Proteomes" id="UP000215086"/>
    </source>
</evidence>
<evidence type="ECO:0000313" key="2">
    <source>
        <dbReference type="EMBL" id="ASV73461.1"/>
    </source>
</evidence>
<name>A0A286RBW6_9BACT</name>
<proteinExistence type="predicted"/>
<keyword evidence="3" id="KW-1185">Reference proteome</keyword>
<dbReference type="OrthoDB" id="271806at2"/>